<accession>A0ABC9N6H8</accession>
<name>A0ABC9N6H8_BACUC</name>
<reference evidence="1" key="2">
    <citation type="submission" date="2013-11" db="EMBL/GenBank/DDBJ databases">
        <title>Draft genome sequence of Bacteroides uniformis (ATCC 8492).</title>
        <authorList>
            <person name="Sudarsanam P."/>
            <person name="Ley R."/>
            <person name="Guruge J."/>
            <person name="Turnbaugh P.J."/>
            <person name="Mahowald M."/>
            <person name="Liep D."/>
            <person name="Gordon J."/>
        </authorList>
    </citation>
    <scope>NUCLEOTIDE SEQUENCE</scope>
    <source>
        <strain evidence="1">ATCC 8492</strain>
    </source>
</reference>
<organism evidence="1 2">
    <name type="scientific">Bacteroides uniformis (strain ATCC 8492 / DSM 6597 / CCUG 4942 / CIP 103695 / JCM 5828 / KCTC 5204 / NCTC 13054 / VPI 0061)</name>
    <dbReference type="NCBI Taxonomy" id="411479"/>
    <lineage>
        <taxon>Bacteria</taxon>
        <taxon>Pseudomonadati</taxon>
        <taxon>Bacteroidota</taxon>
        <taxon>Bacteroidia</taxon>
        <taxon>Bacteroidales</taxon>
        <taxon>Bacteroidaceae</taxon>
        <taxon>Bacteroides</taxon>
    </lineage>
</organism>
<evidence type="ECO:0000313" key="2">
    <source>
        <dbReference type="Proteomes" id="UP000004110"/>
    </source>
</evidence>
<proteinExistence type="predicted"/>
<reference evidence="1" key="1">
    <citation type="submission" date="2007-06" db="EMBL/GenBank/DDBJ databases">
        <authorList>
            <person name="Fulton L."/>
            <person name="Clifton S."/>
            <person name="Fulton B."/>
            <person name="Xu J."/>
            <person name="Minx P."/>
            <person name="Pepin K.H."/>
            <person name="Johnson M."/>
            <person name="Thiruvilangam P."/>
            <person name="Bhonagiri V."/>
            <person name="Nash W.E."/>
            <person name="Mardis E.R."/>
            <person name="Wilson R.K."/>
        </authorList>
    </citation>
    <scope>NUCLEOTIDE SEQUENCE [LARGE SCALE GENOMIC DNA]</scope>
    <source>
        <strain evidence="1">ATCC 8492</strain>
    </source>
</reference>
<dbReference type="EMBL" id="AAYH02000048">
    <property type="protein sequence ID" value="EDO52287.1"/>
    <property type="molecule type" value="Genomic_DNA"/>
</dbReference>
<sequence>MTSSGLFSKLISCCFHRSVFDLVNHQYGICRMYSEENSQDFRLPVPGLYP</sequence>
<dbReference type="Proteomes" id="UP000004110">
    <property type="component" value="Unassembled WGS sequence"/>
</dbReference>
<dbReference type="AlphaFoldDB" id="A0ABC9N6H8"/>
<evidence type="ECO:0000313" key="1">
    <source>
        <dbReference type="EMBL" id="EDO52287.1"/>
    </source>
</evidence>
<keyword evidence="2" id="KW-1185">Reference proteome</keyword>
<gene>
    <name evidence="1" type="ORF">BACUNI_03900</name>
</gene>
<comment type="caution">
    <text evidence="1">The sequence shown here is derived from an EMBL/GenBank/DDBJ whole genome shotgun (WGS) entry which is preliminary data.</text>
</comment>
<protein>
    <submittedName>
        <fullName evidence="1">Uncharacterized protein</fullName>
    </submittedName>
</protein>